<name>A0A2W5IAV2_9ACTN</name>
<protein>
    <submittedName>
        <fullName evidence="1">Uncharacterized protein</fullName>
    </submittedName>
</protein>
<sequence length="286" mass="32303">MWINKKLGRVIAVTACVVSVVVGGASIGGAEQVGPRVSNVHKDTWLDQYHPNSVSDEAEWIKGGYLFDKNPLIPSDWGGYPVYTFEEEMGKEILRLLGLKVPYRARPVAFYQRAGIENHPYDPNGYVQPLISPGSINTALYVVRDSPEARDALVNPLLWKEIRTGRKYWPYGYRFEVESPFSLKDSERLNYRIPKVFSGVWGNEQIDGVWSYCINLFAKKGAPFVVVINSYASSDIHDNNFILGVTITSPYVVDYGHVSSSIEGSNTWWTRGRRGHDEKWTEGYVS</sequence>
<dbReference type="EMBL" id="QFOZ01000014">
    <property type="protein sequence ID" value="PZP88243.1"/>
    <property type="molecule type" value="Genomic_DNA"/>
</dbReference>
<organism evidence="1 2">
    <name type="scientific">Lawsonella clevelandensis</name>
    <dbReference type="NCBI Taxonomy" id="1528099"/>
    <lineage>
        <taxon>Bacteria</taxon>
        <taxon>Bacillati</taxon>
        <taxon>Actinomycetota</taxon>
        <taxon>Actinomycetes</taxon>
        <taxon>Mycobacteriales</taxon>
        <taxon>Lawsonellaceae</taxon>
        <taxon>Lawsonella</taxon>
    </lineage>
</organism>
<reference evidence="1 2" key="1">
    <citation type="submission" date="2017-08" db="EMBL/GenBank/DDBJ databases">
        <title>Infants hospitalized years apart are colonized by the same room-sourced microbial strains.</title>
        <authorList>
            <person name="Brooks B."/>
            <person name="Olm M.R."/>
            <person name="Firek B.A."/>
            <person name="Baker R."/>
            <person name="Thomas B.C."/>
            <person name="Morowitz M.J."/>
            <person name="Banfield J.F."/>
        </authorList>
    </citation>
    <scope>NUCLEOTIDE SEQUENCE [LARGE SCALE GENOMIC DNA]</scope>
    <source>
        <strain evidence="1">S2_006_000_R1_57</strain>
    </source>
</reference>
<comment type="caution">
    <text evidence="1">The sequence shown here is derived from an EMBL/GenBank/DDBJ whole genome shotgun (WGS) entry which is preliminary data.</text>
</comment>
<dbReference type="AlphaFoldDB" id="A0A2W5IAV2"/>
<dbReference type="RefSeq" id="WP_290598609.1">
    <property type="nucleotide sequence ID" value="NZ_CAKZIO010000008.1"/>
</dbReference>
<gene>
    <name evidence="1" type="ORF">DI579_07005</name>
</gene>
<evidence type="ECO:0000313" key="2">
    <source>
        <dbReference type="Proteomes" id="UP000248606"/>
    </source>
</evidence>
<accession>A0A2W5IAV2</accession>
<dbReference type="Proteomes" id="UP000248606">
    <property type="component" value="Unassembled WGS sequence"/>
</dbReference>
<proteinExistence type="predicted"/>
<evidence type="ECO:0000313" key="1">
    <source>
        <dbReference type="EMBL" id="PZP88243.1"/>
    </source>
</evidence>